<dbReference type="PIRSF" id="PIRSF037442">
    <property type="entry name" value="UCP037442_abhydr"/>
    <property type="match status" value="1"/>
</dbReference>
<organism evidence="3 4">
    <name type="scientific">Usitatibacter rugosus</name>
    <dbReference type="NCBI Taxonomy" id="2732067"/>
    <lineage>
        <taxon>Bacteria</taxon>
        <taxon>Pseudomonadati</taxon>
        <taxon>Pseudomonadota</taxon>
        <taxon>Betaproteobacteria</taxon>
        <taxon>Nitrosomonadales</taxon>
        <taxon>Usitatibacteraceae</taxon>
        <taxon>Usitatibacter</taxon>
    </lineage>
</organism>
<accession>A0A6M4GTR6</accession>
<dbReference type="EMBL" id="CP053069">
    <property type="protein sequence ID" value="QJR09703.1"/>
    <property type="molecule type" value="Genomic_DNA"/>
</dbReference>
<gene>
    <name evidence="3" type="ORF">DSM104443_00753</name>
</gene>
<evidence type="ECO:0000256" key="1">
    <source>
        <dbReference type="SAM" id="Phobius"/>
    </source>
</evidence>
<name>A0A6M4GTR6_9PROT</name>
<dbReference type="Proteomes" id="UP000501534">
    <property type="component" value="Chromosome"/>
</dbReference>
<feature type="domain" description="Serine aminopeptidase S33" evidence="2">
    <location>
        <begin position="29"/>
        <end position="116"/>
    </location>
</feature>
<dbReference type="InterPro" id="IPR029058">
    <property type="entry name" value="AB_hydrolase_fold"/>
</dbReference>
<sequence length="284" mass="31610">MEEQRGTAAAADGHELAVTRFAAQEPAFASVLIAGAMGVRQDFYAPLARFLAANGMHVLTFDYRGMGWSRRRPMRGFEADISLWVERDVAAMLAEARQAAPALPLCVLGHSLGGQILGVTPGAEGVRAAVTVCAGSGYYRYNDRIPLQVRLLWFVFMPLLIPIFGYFPGKALRVVGDLPRGVATQWRKWCLHPDYIASESAAYREAFLRVKAPLLGYSFEDDELITKPAIDNLHGLYANAALERRHLRPSDVARLAVGHFGYFSERSRDTLWQDTLAWLRTKVR</sequence>
<dbReference type="Gene3D" id="3.40.50.1820">
    <property type="entry name" value="alpha/beta hydrolase"/>
    <property type="match status" value="1"/>
</dbReference>
<evidence type="ECO:0000313" key="4">
    <source>
        <dbReference type="Proteomes" id="UP000501534"/>
    </source>
</evidence>
<dbReference type="Pfam" id="PF12146">
    <property type="entry name" value="Hydrolase_4"/>
    <property type="match status" value="1"/>
</dbReference>
<keyword evidence="1" id="KW-0812">Transmembrane</keyword>
<dbReference type="SUPFAM" id="SSF53474">
    <property type="entry name" value="alpha/beta-Hydrolases"/>
    <property type="match status" value="1"/>
</dbReference>
<proteinExistence type="predicted"/>
<dbReference type="InterPro" id="IPR017208">
    <property type="entry name" value="UCP037442_abhydr"/>
</dbReference>
<keyword evidence="4" id="KW-1185">Reference proteome</keyword>
<reference evidence="3 4" key="1">
    <citation type="submission" date="2020-04" db="EMBL/GenBank/DDBJ databases">
        <title>Usitatibacter rugosus gen. nov., sp. nov. and Usitatibacter palustris sp. nov., novel members of Usitatibacteraceae fam. nov. within the order Nitrosomonadales isolated from soil.</title>
        <authorList>
            <person name="Huber K.J."/>
            <person name="Neumann-Schaal M."/>
            <person name="Geppert A."/>
            <person name="Luckner M."/>
            <person name="Wanner G."/>
            <person name="Overmann J."/>
        </authorList>
    </citation>
    <scope>NUCLEOTIDE SEQUENCE [LARGE SCALE GENOMIC DNA]</scope>
    <source>
        <strain evidence="3 4">0125_3</strain>
    </source>
</reference>
<keyword evidence="1" id="KW-0472">Membrane</keyword>
<evidence type="ECO:0000259" key="2">
    <source>
        <dbReference type="Pfam" id="PF12146"/>
    </source>
</evidence>
<dbReference type="RefSeq" id="WP_171089631.1">
    <property type="nucleotide sequence ID" value="NZ_CP053069.1"/>
</dbReference>
<dbReference type="InterPro" id="IPR022742">
    <property type="entry name" value="Hydrolase_4"/>
</dbReference>
<protein>
    <recommendedName>
        <fullName evidence="2">Serine aminopeptidase S33 domain-containing protein</fullName>
    </recommendedName>
</protein>
<evidence type="ECO:0000313" key="3">
    <source>
        <dbReference type="EMBL" id="QJR09703.1"/>
    </source>
</evidence>
<dbReference type="KEGG" id="uru:DSM104443_00753"/>
<feature type="transmembrane region" description="Helical" evidence="1">
    <location>
        <begin position="149"/>
        <end position="167"/>
    </location>
</feature>
<keyword evidence="1" id="KW-1133">Transmembrane helix</keyword>
<dbReference type="AlphaFoldDB" id="A0A6M4GTR6"/>